<reference evidence="11 12" key="1">
    <citation type="journal article" date="2023" name="PLoS ONE">
        <title>Cytospora paraplurivora sp. nov. isolated from orchards with fruit tree decline syndrome in Ontario, Canada.</title>
        <authorList>
            <person name="Ilyukhin E."/>
            <person name="Nguyen H.D.T."/>
            <person name="Castle A.J."/>
            <person name="Ellouze W."/>
        </authorList>
    </citation>
    <scope>NUCLEOTIDE SEQUENCE [LARGE SCALE GENOMIC DNA]</scope>
    <source>
        <strain evidence="11 12">FDS-564</strain>
    </source>
</reference>
<comment type="subcellular location">
    <subcellularLocation>
        <location evidence="1">Membrane</location>
        <topology evidence="1">Multi-pass membrane protein</topology>
    </subcellularLocation>
</comment>
<feature type="region of interest" description="Disordered" evidence="9">
    <location>
        <begin position="1"/>
        <end position="37"/>
    </location>
</feature>
<feature type="transmembrane region" description="Helical" evidence="10">
    <location>
        <begin position="550"/>
        <end position="571"/>
    </location>
</feature>
<evidence type="ECO:0000313" key="12">
    <source>
        <dbReference type="Proteomes" id="UP001320245"/>
    </source>
</evidence>
<comment type="caution">
    <text evidence="11">The sequence shown here is derived from an EMBL/GenBank/DDBJ whole genome shotgun (WGS) entry which is preliminary data.</text>
</comment>
<feature type="transmembrane region" description="Helical" evidence="10">
    <location>
        <begin position="151"/>
        <end position="170"/>
    </location>
</feature>
<dbReference type="InterPro" id="IPR004813">
    <property type="entry name" value="OPT"/>
</dbReference>
<keyword evidence="7 10" id="KW-1133">Transmembrane helix</keyword>
<dbReference type="PANTHER" id="PTHR22601">
    <property type="entry name" value="ISP4 LIKE PROTEIN"/>
    <property type="match status" value="1"/>
</dbReference>
<dbReference type="InterPro" id="IPR004648">
    <property type="entry name" value="Oligpept_transpt"/>
</dbReference>
<accession>A0AAN9YE86</accession>
<feature type="transmembrane region" description="Helical" evidence="10">
    <location>
        <begin position="126"/>
        <end position="145"/>
    </location>
</feature>
<keyword evidence="8 10" id="KW-0472">Membrane</keyword>
<evidence type="ECO:0000256" key="10">
    <source>
        <dbReference type="SAM" id="Phobius"/>
    </source>
</evidence>
<feature type="compositionally biased region" description="Basic and acidic residues" evidence="9">
    <location>
        <begin position="11"/>
        <end position="25"/>
    </location>
</feature>
<name>A0AAN9YE86_9PEZI</name>
<evidence type="ECO:0000256" key="1">
    <source>
        <dbReference type="ARBA" id="ARBA00004141"/>
    </source>
</evidence>
<keyword evidence="4 10" id="KW-0812">Transmembrane</keyword>
<keyword evidence="5" id="KW-0571">Peptide transport</keyword>
<evidence type="ECO:0000256" key="2">
    <source>
        <dbReference type="ARBA" id="ARBA00008807"/>
    </source>
</evidence>
<dbReference type="Pfam" id="PF03169">
    <property type="entry name" value="OPT"/>
    <property type="match status" value="1"/>
</dbReference>
<comment type="similarity">
    <text evidence="2">Belongs to the oligopeptide OPT transporter family.</text>
</comment>
<dbReference type="GO" id="GO:0035673">
    <property type="term" value="F:oligopeptide transmembrane transporter activity"/>
    <property type="evidence" value="ECO:0007669"/>
    <property type="project" value="InterPro"/>
</dbReference>
<dbReference type="NCBIfam" id="TIGR00728">
    <property type="entry name" value="OPT_sfam"/>
    <property type="match status" value="1"/>
</dbReference>
<evidence type="ECO:0000256" key="5">
    <source>
        <dbReference type="ARBA" id="ARBA00022856"/>
    </source>
</evidence>
<feature type="transmembrane region" description="Helical" evidence="10">
    <location>
        <begin position="702"/>
        <end position="721"/>
    </location>
</feature>
<evidence type="ECO:0000256" key="9">
    <source>
        <dbReference type="SAM" id="MobiDB-lite"/>
    </source>
</evidence>
<evidence type="ECO:0000256" key="4">
    <source>
        <dbReference type="ARBA" id="ARBA00022692"/>
    </source>
</evidence>
<proteinExistence type="inferred from homology"/>
<feature type="transmembrane region" description="Helical" evidence="10">
    <location>
        <begin position="741"/>
        <end position="765"/>
    </location>
</feature>
<gene>
    <name evidence="11" type="ORF">SLS53_007185</name>
</gene>
<feature type="transmembrane region" description="Helical" evidence="10">
    <location>
        <begin position="370"/>
        <end position="402"/>
    </location>
</feature>
<feature type="transmembrane region" description="Helical" evidence="10">
    <location>
        <begin position="525"/>
        <end position="544"/>
    </location>
</feature>
<feature type="transmembrane region" description="Helical" evidence="10">
    <location>
        <begin position="305"/>
        <end position="323"/>
    </location>
</feature>
<keyword evidence="3" id="KW-0813">Transport</keyword>
<dbReference type="Proteomes" id="UP001320245">
    <property type="component" value="Unassembled WGS sequence"/>
</dbReference>
<evidence type="ECO:0000313" key="11">
    <source>
        <dbReference type="EMBL" id="KAK7736157.1"/>
    </source>
</evidence>
<dbReference type="EMBL" id="JAJSPL020000035">
    <property type="protein sequence ID" value="KAK7736157.1"/>
    <property type="molecule type" value="Genomic_DNA"/>
</dbReference>
<protein>
    <submittedName>
        <fullName evidence="11">Uncharacterized protein</fullName>
    </submittedName>
</protein>
<feature type="transmembrane region" description="Helical" evidence="10">
    <location>
        <begin position="777"/>
        <end position="800"/>
    </location>
</feature>
<dbReference type="NCBIfam" id="TIGR00727">
    <property type="entry name" value="ISP4_OPT"/>
    <property type="match status" value="1"/>
</dbReference>
<dbReference type="AlphaFoldDB" id="A0AAN9YE86"/>
<evidence type="ECO:0000256" key="3">
    <source>
        <dbReference type="ARBA" id="ARBA00022448"/>
    </source>
</evidence>
<keyword evidence="12" id="KW-1185">Reference proteome</keyword>
<evidence type="ECO:0000256" key="7">
    <source>
        <dbReference type="ARBA" id="ARBA00022989"/>
    </source>
</evidence>
<dbReference type="GO" id="GO:0016020">
    <property type="term" value="C:membrane"/>
    <property type="evidence" value="ECO:0007669"/>
    <property type="project" value="UniProtKB-SubCell"/>
</dbReference>
<feature type="transmembrane region" description="Helical" evidence="10">
    <location>
        <begin position="456"/>
        <end position="476"/>
    </location>
</feature>
<evidence type="ECO:0000256" key="6">
    <source>
        <dbReference type="ARBA" id="ARBA00022927"/>
    </source>
</evidence>
<dbReference type="GO" id="GO:0015031">
    <property type="term" value="P:protein transport"/>
    <property type="evidence" value="ECO:0007669"/>
    <property type="project" value="UniProtKB-KW"/>
</dbReference>
<evidence type="ECO:0000256" key="8">
    <source>
        <dbReference type="ARBA" id="ARBA00023136"/>
    </source>
</evidence>
<keyword evidence="6" id="KW-0653">Protein transport</keyword>
<feature type="transmembrane region" description="Helical" evidence="10">
    <location>
        <begin position="329"/>
        <end position="349"/>
    </location>
</feature>
<organism evidence="11 12">
    <name type="scientific">Cytospora paraplurivora</name>
    <dbReference type="NCBI Taxonomy" id="2898453"/>
    <lineage>
        <taxon>Eukaryota</taxon>
        <taxon>Fungi</taxon>
        <taxon>Dikarya</taxon>
        <taxon>Ascomycota</taxon>
        <taxon>Pezizomycotina</taxon>
        <taxon>Sordariomycetes</taxon>
        <taxon>Sordariomycetidae</taxon>
        <taxon>Diaporthales</taxon>
        <taxon>Cytosporaceae</taxon>
        <taxon>Cytospora</taxon>
    </lineage>
</organism>
<sequence>MAVVDNTAYPETEKGDLYVEDKKGIDPTASDVSLGDGHTKEDALAQLRELYAEHELDFNFPQDLLRRAREALASEDADPNTENTRRLLQEFHYQHQLNENDSPYPEVRAVVDPVDDPSTPVNTFRVWVLGTFFTILGTGVDQFFSLRYPTIYVYSYLAQFLAYPCGVFMAKVLPTGKIPLGPLSFTLNPGPFNQKEHMLITIMSNVSYGGFNGTAYVTYILQVLRMPHWYNDQKLVNKAGWQITLVLGTQLLGYGTAGLARRFLVYPQSMIWPKNLAQIALNKALHREEGREENVHGWRITRYRFFLLCFTGMFLYFWFPGYIFQALSYFNWMTWIAPTNLKLAIITGSKTRIKEKNANQSTIQWNVISLLADPIVVPFFSIANLAAGMLIVSFCVVVPIFFSNVWNTAYFNINSSDVFDNTGGSYNVTRILNSDYTLNVEEYEAYSPPYLSASYAIIYMVFFAAYLACITHVLLYNWRDLALGWKSVKSSFGRGRGHWFENSREQFTDVHNRLMKEYKDCPESWYMIVLAVAFIFSCIATLYYDTGFPIWGIFLAIAFSLTLQVPIGIIMAMTNNEITLNVVAELIAGYAFAGRPLPNMIFKMFGYIATAQSIQFVADLKLAHYVKIPPRLVFAAQLYATIWGGLVSIGVNDWQLSNIEGICTSEATGEFTCQSTSVFFTASVVWGAVGPKRMFSHGIYSATLWGFLIGAVLPIPFYFLAKRFPNSWVRQIHIPVFLSGALYLAPYNMTYFTTCLWVAFLFNVYIKKRYAGWWQKYALVMTTALNVGLALSAIVIFFAVQFKPKNISWWGNNVPYGGIDGNDECILKTVPASGHF</sequence>